<accession>G0P5Q7</accession>
<organism evidence="3">
    <name type="scientific">Caenorhabditis brenneri</name>
    <name type="common">Nematode worm</name>
    <dbReference type="NCBI Taxonomy" id="135651"/>
    <lineage>
        <taxon>Eukaryota</taxon>
        <taxon>Metazoa</taxon>
        <taxon>Ecdysozoa</taxon>
        <taxon>Nematoda</taxon>
        <taxon>Chromadorea</taxon>
        <taxon>Rhabditida</taxon>
        <taxon>Rhabditina</taxon>
        <taxon>Rhabditomorpha</taxon>
        <taxon>Rhabditoidea</taxon>
        <taxon>Rhabditidae</taxon>
        <taxon>Peloderinae</taxon>
        <taxon>Caenorhabditis</taxon>
    </lineage>
</organism>
<evidence type="ECO:0000256" key="1">
    <source>
        <dbReference type="SAM" id="MobiDB-lite"/>
    </source>
</evidence>
<reference evidence="3" key="1">
    <citation type="submission" date="2011-07" db="EMBL/GenBank/DDBJ databases">
        <authorList>
            <consortium name="Caenorhabditis brenneri Sequencing and Analysis Consortium"/>
            <person name="Wilson R.K."/>
        </authorList>
    </citation>
    <scope>NUCLEOTIDE SEQUENCE [LARGE SCALE GENOMIC DNA]</scope>
    <source>
        <strain evidence="3">PB2801</strain>
    </source>
</reference>
<dbReference type="AlphaFoldDB" id="G0P5Q7"/>
<feature type="region of interest" description="Disordered" evidence="1">
    <location>
        <begin position="54"/>
        <end position="261"/>
    </location>
</feature>
<feature type="compositionally biased region" description="Polar residues" evidence="1">
    <location>
        <begin position="165"/>
        <end position="174"/>
    </location>
</feature>
<feature type="compositionally biased region" description="Acidic residues" evidence="1">
    <location>
        <begin position="122"/>
        <end position="135"/>
    </location>
</feature>
<feature type="compositionally biased region" description="Basic and acidic residues" evidence="1">
    <location>
        <begin position="54"/>
        <end position="84"/>
    </location>
</feature>
<sequence length="496" mass="56999">MATAPKIKLPLLMLKLMMKYEYLKKNPENIARERALLVMFNTSEDVKQRICDAWQSEKHDERLKNREDKEDEQEKRDEQEGKDGGEDESGEPPAKKSKRDESSSGSSDRETTESQLQRISSEESDEVVPEDDASDYGDRQSFEEAPGARMLHSEEPEQSPYDFQEGSSEGSTPNPMHPRSYSESGQQEGSPAFLRGVFHSSNAPTPEGQASSAEESSAEASTPEESTASSDGSATPSDESPVEVSAPEESESNDDPWKDYQIFPSGTDLDVIKIISKSLNEDWYYTFQRKDDNNIRKQDDTTKDKIIFKLLFNRKLAGHSEGLEFVEFPIDTIKIVIGYGKISIMVNPEEPAEEKRLELAFLHHDDGLLMWENGEVRLVERSTYYDFAASYAKTLMQFPKQPIKKMIFDIEPYTNGPKVYSDYNKFYKEFEELEGARWKKIRIGEEQQQHEMGQEQELYPDIWTPPEFEDAPQYPDRIPIILPRSYFIEQLNELFW</sequence>
<dbReference type="InParanoid" id="G0P5Q7"/>
<dbReference type="eggNOG" id="ENOG502RVE2">
    <property type="taxonomic scope" value="Eukaryota"/>
</dbReference>
<evidence type="ECO:0000313" key="2">
    <source>
        <dbReference type="EMBL" id="EGT46029.1"/>
    </source>
</evidence>
<feature type="compositionally biased region" description="Basic and acidic residues" evidence="1">
    <location>
        <begin position="98"/>
        <end position="112"/>
    </location>
</feature>
<evidence type="ECO:0000313" key="3">
    <source>
        <dbReference type="Proteomes" id="UP000008068"/>
    </source>
</evidence>
<protein>
    <submittedName>
        <fullName evidence="2">Uncharacterized protein</fullName>
    </submittedName>
</protein>
<dbReference type="EMBL" id="GL380087">
    <property type="protein sequence ID" value="EGT46029.1"/>
    <property type="molecule type" value="Genomic_DNA"/>
</dbReference>
<proteinExistence type="predicted"/>
<name>G0P5Q7_CAEBE</name>
<keyword evidence="3" id="KW-1185">Reference proteome</keyword>
<gene>
    <name evidence="2" type="ORF">CAEBREN_11215</name>
</gene>
<feature type="compositionally biased region" description="Low complexity" evidence="1">
    <location>
        <begin position="210"/>
        <end position="245"/>
    </location>
</feature>
<dbReference type="HOGENOM" id="CLU_550099_0_0_1"/>
<dbReference type="Proteomes" id="UP000008068">
    <property type="component" value="Unassembled WGS sequence"/>
</dbReference>